<reference evidence="3" key="1">
    <citation type="submission" date="2006-10" db="EMBL/GenBank/DDBJ databases">
        <authorList>
            <person name="Amadeo P."/>
            <person name="Zhao Q."/>
            <person name="Wortman J."/>
            <person name="Fraser-Liggett C."/>
            <person name="Carlton J."/>
        </authorList>
    </citation>
    <scope>NUCLEOTIDE SEQUENCE</scope>
    <source>
        <strain evidence="3">G3</strain>
    </source>
</reference>
<organism evidence="3 4">
    <name type="scientific">Trichomonas vaginalis (strain ATCC PRA-98 / G3)</name>
    <dbReference type="NCBI Taxonomy" id="412133"/>
    <lineage>
        <taxon>Eukaryota</taxon>
        <taxon>Metamonada</taxon>
        <taxon>Parabasalia</taxon>
        <taxon>Trichomonadida</taxon>
        <taxon>Trichomonadidae</taxon>
        <taxon>Trichomonas</taxon>
    </lineage>
</organism>
<dbReference type="PANTHER" id="PTHR33607:SF2">
    <property type="entry name" value="ENDONUCLEASE-1"/>
    <property type="match status" value="1"/>
</dbReference>
<dbReference type="InterPro" id="IPR007346">
    <property type="entry name" value="Endonuclease-I"/>
</dbReference>
<protein>
    <submittedName>
        <fullName evidence="3">Secreted nuclease, putative</fullName>
    </submittedName>
</protein>
<accession>A2EM41</accession>
<dbReference type="SMR" id="A2EM41"/>
<dbReference type="Pfam" id="PF04231">
    <property type="entry name" value="Endonuclease_1"/>
    <property type="match status" value="1"/>
</dbReference>
<dbReference type="GO" id="GO:0004536">
    <property type="term" value="F:DNA nuclease activity"/>
    <property type="evidence" value="ECO:0000318"/>
    <property type="project" value="GO_Central"/>
</dbReference>
<dbReference type="InterPro" id="IPR044925">
    <property type="entry name" value="His-Me_finger_sf"/>
</dbReference>
<dbReference type="AlphaFoldDB" id="A2EM41"/>
<proteinExistence type="predicted"/>
<dbReference type="InParanoid" id="A2EM41"/>
<evidence type="ECO:0000256" key="2">
    <source>
        <dbReference type="ARBA" id="ARBA00022801"/>
    </source>
</evidence>
<evidence type="ECO:0000313" key="3">
    <source>
        <dbReference type="EMBL" id="EAY06300.1"/>
    </source>
</evidence>
<dbReference type="Proteomes" id="UP000001542">
    <property type="component" value="Unassembled WGS sequence"/>
</dbReference>
<dbReference type="OrthoDB" id="2015847at2759"/>
<dbReference type="KEGG" id="tva:4764175"/>
<dbReference type="EMBL" id="DS113427">
    <property type="protein sequence ID" value="EAY06300.1"/>
    <property type="molecule type" value="Genomic_DNA"/>
</dbReference>
<sequence>MLTFLTSLASCESKKEELRRLYGAHKTLGYSKARVQLYNNVDCQGSGIALIYGGNTYSFKCGGSSMPSGTVVNCEHIVPQSFFGKKNPEVCDIHHLYPAPAKLNSMRSNYPFAEFSYDECLDFCKDDSCSTTRPSNPDDYSCRHKDKHHWMPRTEDRGKVARAIFYFMTMYDTVDINKVSTVETLKKWNREHPPGAFEKYRNDAINKSQGNRNPYIDDYTLVDQVF</sequence>
<keyword evidence="2" id="KW-0378">Hydrolase</keyword>
<dbReference type="STRING" id="5722.A2EM41"/>
<name>A2EM41_TRIV3</name>
<gene>
    <name evidence="3" type="ORF">TVAG_475340</name>
</gene>
<dbReference type="VEuPathDB" id="TrichDB:TVAGG3_0613660"/>
<dbReference type="GO" id="GO:0006308">
    <property type="term" value="P:DNA catabolic process"/>
    <property type="evidence" value="ECO:0000318"/>
    <property type="project" value="GO_Central"/>
</dbReference>
<keyword evidence="4" id="KW-1185">Reference proteome</keyword>
<evidence type="ECO:0000313" key="4">
    <source>
        <dbReference type="Proteomes" id="UP000001542"/>
    </source>
</evidence>
<dbReference type="VEuPathDB" id="TrichDB:TVAG_475340"/>
<keyword evidence="1" id="KW-0540">Nuclease</keyword>
<dbReference type="RefSeq" id="XP_001318523.1">
    <property type="nucleotide sequence ID" value="XM_001318488.1"/>
</dbReference>
<evidence type="ECO:0000256" key="1">
    <source>
        <dbReference type="ARBA" id="ARBA00022722"/>
    </source>
</evidence>
<dbReference type="PANTHER" id="PTHR33607">
    <property type="entry name" value="ENDONUCLEASE-1"/>
    <property type="match status" value="1"/>
</dbReference>
<dbReference type="SUPFAM" id="SSF54060">
    <property type="entry name" value="His-Me finger endonucleases"/>
    <property type="match status" value="1"/>
</dbReference>
<dbReference type="GO" id="GO:0016787">
    <property type="term" value="F:hydrolase activity"/>
    <property type="evidence" value="ECO:0007669"/>
    <property type="project" value="UniProtKB-KW"/>
</dbReference>
<reference evidence="3" key="2">
    <citation type="journal article" date="2007" name="Science">
        <title>Draft genome sequence of the sexually transmitted pathogen Trichomonas vaginalis.</title>
        <authorList>
            <person name="Carlton J.M."/>
            <person name="Hirt R.P."/>
            <person name="Silva J.C."/>
            <person name="Delcher A.L."/>
            <person name="Schatz M."/>
            <person name="Zhao Q."/>
            <person name="Wortman J.R."/>
            <person name="Bidwell S.L."/>
            <person name="Alsmark U.C.M."/>
            <person name="Besteiro S."/>
            <person name="Sicheritz-Ponten T."/>
            <person name="Noel C.J."/>
            <person name="Dacks J.B."/>
            <person name="Foster P.G."/>
            <person name="Simillion C."/>
            <person name="Van de Peer Y."/>
            <person name="Miranda-Saavedra D."/>
            <person name="Barton G.J."/>
            <person name="Westrop G.D."/>
            <person name="Mueller S."/>
            <person name="Dessi D."/>
            <person name="Fiori P.L."/>
            <person name="Ren Q."/>
            <person name="Paulsen I."/>
            <person name="Zhang H."/>
            <person name="Bastida-Corcuera F.D."/>
            <person name="Simoes-Barbosa A."/>
            <person name="Brown M.T."/>
            <person name="Hayes R.D."/>
            <person name="Mukherjee M."/>
            <person name="Okumura C.Y."/>
            <person name="Schneider R."/>
            <person name="Smith A.J."/>
            <person name="Vanacova S."/>
            <person name="Villalvazo M."/>
            <person name="Haas B.J."/>
            <person name="Pertea M."/>
            <person name="Feldblyum T.V."/>
            <person name="Utterback T.R."/>
            <person name="Shu C.L."/>
            <person name="Osoegawa K."/>
            <person name="de Jong P.J."/>
            <person name="Hrdy I."/>
            <person name="Horvathova L."/>
            <person name="Zubacova Z."/>
            <person name="Dolezal P."/>
            <person name="Malik S.B."/>
            <person name="Logsdon J.M. Jr."/>
            <person name="Henze K."/>
            <person name="Gupta A."/>
            <person name="Wang C.C."/>
            <person name="Dunne R.L."/>
            <person name="Upcroft J.A."/>
            <person name="Upcroft P."/>
            <person name="White O."/>
            <person name="Salzberg S.L."/>
            <person name="Tang P."/>
            <person name="Chiu C.-H."/>
            <person name="Lee Y.-S."/>
            <person name="Embley T.M."/>
            <person name="Coombs G.H."/>
            <person name="Mottram J.C."/>
            <person name="Tachezy J."/>
            <person name="Fraser-Liggett C.M."/>
            <person name="Johnson P.J."/>
        </authorList>
    </citation>
    <scope>NUCLEOTIDE SEQUENCE [LARGE SCALE GENOMIC DNA]</scope>
    <source>
        <strain evidence="3">G3</strain>
    </source>
</reference>
<dbReference type="eggNOG" id="ENOG502QTYN">
    <property type="taxonomic scope" value="Eukaryota"/>
</dbReference>